<reference evidence="2" key="1">
    <citation type="submission" date="2023-06" db="EMBL/GenBank/DDBJ databases">
        <title>Survivors Of The Sea: Transcriptome response of Skeletonema marinoi to long-term dormancy.</title>
        <authorList>
            <person name="Pinder M.I.M."/>
            <person name="Kourtchenko O."/>
            <person name="Robertson E.K."/>
            <person name="Larsson T."/>
            <person name="Maumus F."/>
            <person name="Osuna-Cruz C.M."/>
            <person name="Vancaester E."/>
            <person name="Stenow R."/>
            <person name="Vandepoele K."/>
            <person name="Ploug H."/>
            <person name="Bruchert V."/>
            <person name="Godhe A."/>
            <person name="Topel M."/>
        </authorList>
    </citation>
    <scope>NUCLEOTIDE SEQUENCE</scope>
    <source>
        <strain evidence="2">R05AC</strain>
    </source>
</reference>
<comment type="caution">
    <text evidence="2">The sequence shown here is derived from an EMBL/GenBank/DDBJ whole genome shotgun (WGS) entry which is preliminary data.</text>
</comment>
<dbReference type="Proteomes" id="UP001224775">
    <property type="component" value="Unassembled WGS sequence"/>
</dbReference>
<protein>
    <submittedName>
        <fullName evidence="2">Uncharacterized protein</fullName>
    </submittedName>
</protein>
<accession>A0AAD8Y3H8</accession>
<name>A0AAD8Y3H8_9STRA</name>
<feature type="transmembrane region" description="Helical" evidence="1">
    <location>
        <begin position="20"/>
        <end position="39"/>
    </location>
</feature>
<keyword evidence="1" id="KW-0812">Transmembrane</keyword>
<proteinExistence type="predicted"/>
<dbReference type="AlphaFoldDB" id="A0AAD8Y3H8"/>
<feature type="transmembrane region" description="Helical" evidence="1">
    <location>
        <begin position="186"/>
        <end position="212"/>
    </location>
</feature>
<feature type="transmembrane region" description="Helical" evidence="1">
    <location>
        <begin position="161"/>
        <end position="180"/>
    </location>
</feature>
<dbReference type="EMBL" id="JATAAI010000019">
    <property type="protein sequence ID" value="KAK1738954.1"/>
    <property type="molecule type" value="Genomic_DNA"/>
</dbReference>
<sequence length="243" mass="28166">MGYDEHSWNNLKATRRRSTYLLYLSHLCFVLGSIFYLQLSMVSIRWDQYTRDHRVPQSVLDEDDDDTWEEWSYENNHSDILEVREYYWVQYERNNVLGAFSYAAMGFIEMCSNRNGYTLHNLLMPLGGLLGMINALQYDGSAMQYGSAVSLTFYLLSCTRLDFFFVGSALECIVSYAYLAGFDGAWLLYLDSIACLLWLYCAVVGVASEFGFSFEQFLRKERAISTPCSPLSCAQQKTDRYRH</sequence>
<evidence type="ECO:0000256" key="1">
    <source>
        <dbReference type="SAM" id="Phobius"/>
    </source>
</evidence>
<gene>
    <name evidence="2" type="ORF">QTG54_010270</name>
</gene>
<keyword evidence="3" id="KW-1185">Reference proteome</keyword>
<evidence type="ECO:0000313" key="3">
    <source>
        <dbReference type="Proteomes" id="UP001224775"/>
    </source>
</evidence>
<evidence type="ECO:0000313" key="2">
    <source>
        <dbReference type="EMBL" id="KAK1738954.1"/>
    </source>
</evidence>
<keyword evidence="1" id="KW-1133">Transmembrane helix</keyword>
<keyword evidence="1" id="KW-0472">Membrane</keyword>
<organism evidence="2 3">
    <name type="scientific">Skeletonema marinoi</name>
    <dbReference type="NCBI Taxonomy" id="267567"/>
    <lineage>
        <taxon>Eukaryota</taxon>
        <taxon>Sar</taxon>
        <taxon>Stramenopiles</taxon>
        <taxon>Ochrophyta</taxon>
        <taxon>Bacillariophyta</taxon>
        <taxon>Coscinodiscophyceae</taxon>
        <taxon>Thalassiosirophycidae</taxon>
        <taxon>Thalassiosirales</taxon>
        <taxon>Skeletonemataceae</taxon>
        <taxon>Skeletonema</taxon>
        <taxon>Skeletonema marinoi-dohrnii complex</taxon>
    </lineage>
</organism>